<protein>
    <submittedName>
        <fullName evidence="6">Uncharacterized protein</fullName>
    </submittedName>
</protein>
<organism evidence="6 7">
    <name type="scientific">Pristionchus mayeri</name>
    <dbReference type="NCBI Taxonomy" id="1317129"/>
    <lineage>
        <taxon>Eukaryota</taxon>
        <taxon>Metazoa</taxon>
        <taxon>Ecdysozoa</taxon>
        <taxon>Nematoda</taxon>
        <taxon>Chromadorea</taxon>
        <taxon>Rhabditida</taxon>
        <taxon>Rhabditina</taxon>
        <taxon>Diplogasteromorpha</taxon>
        <taxon>Diplogasteroidea</taxon>
        <taxon>Neodiplogasteridae</taxon>
        <taxon>Pristionchus</taxon>
    </lineage>
</organism>
<feature type="chain" id="PRO_5042848532" evidence="5">
    <location>
        <begin position="24"/>
        <end position="153"/>
    </location>
</feature>
<dbReference type="InterPro" id="IPR038479">
    <property type="entry name" value="Transthyretin-like_sf"/>
</dbReference>
<evidence type="ECO:0000313" key="7">
    <source>
        <dbReference type="Proteomes" id="UP001328107"/>
    </source>
</evidence>
<keyword evidence="4 5" id="KW-0732">Signal</keyword>
<evidence type="ECO:0000256" key="3">
    <source>
        <dbReference type="ARBA" id="ARBA00022525"/>
    </source>
</evidence>
<comment type="caution">
    <text evidence="6">The sequence shown here is derived from an EMBL/GenBank/DDBJ whole genome shotgun (WGS) entry which is preliminary data.</text>
</comment>
<gene>
    <name evidence="6" type="ORF">PMAYCL1PPCAC_20674</name>
</gene>
<evidence type="ECO:0000256" key="1">
    <source>
        <dbReference type="ARBA" id="ARBA00004613"/>
    </source>
</evidence>
<name>A0AAN5CTT2_9BILA</name>
<sequence>CYSRMLKYASFALIVAMAGFTEASMQNVSVKGIVICNKYRAANIHVELWEKDKLSKNDVLASTHTNKEGEFFLTGGNSELFKIKPYVKIHHECATSSNVNQTCTRKSKYDVPSEFIWNADTLPKDRKIYNMEYLSLDIFTKGEKEHCEKKKKN</sequence>
<dbReference type="GO" id="GO:0009986">
    <property type="term" value="C:cell surface"/>
    <property type="evidence" value="ECO:0007669"/>
    <property type="project" value="InterPro"/>
</dbReference>
<evidence type="ECO:0000313" key="6">
    <source>
        <dbReference type="EMBL" id="GMR50479.1"/>
    </source>
</evidence>
<dbReference type="EMBL" id="BTRK01000004">
    <property type="protein sequence ID" value="GMR50479.1"/>
    <property type="molecule type" value="Genomic_DNA"/>
</dbReference>
<evidence type="ECO:0000256" key="2">
    <source>
        <dbReference type="ARBA" id="ARBA00010112"/>
    </source>
</evidence>
<dbReference type="GO" id="GO:0005576">
    <property type="term" value="C:extracellular region"/>
    <property type="evidence" value="ECO:0007669"/>
    <property type="project" value="UniProtKB-SubCell"/>
</dbReference>
<dbReference type="PANTHER" id="PTHR21700:SF30">
    <property type="entry name" value="TRANSTHYRETIN-LIKE FAMILY PROTEIN"/>
    <property type="match status" value="1"/>
</dbReference>
<dbReference type="AlphaFoldDB" id="A0AAN5CTT2"/>
<proteinExistence type="inferred from homology"/>
<comment type="subcellular location">
    <subcellularLocation>
        <location evidence="1">Secreted</location>
    </subcellularLocation>
</comment>
<keyword evidence="3" id="KW-0964">Secreted</keyword>
<comment type="similarity">
    <text evidence="2">Belongs to the nematode transthyretin-like family.</text>
</comment>
<feature type="signal peptide" evidence="5">
    <location>
        <begin position="1"/>
        <end position="23"/>
    </location>
</feature>
<keyword evidence="7" id="KW-1185">Reference proteome</keyword>
<reference evidence="7" key="1">
    <citation type="submission" date="2022-10" db="EMBL/GenBank/DDBJ databases">
        <title>Genome assembly of Pristionchus species.</title>
        <authorList>
            <person name="Yoshida K."/>
            <person name="Sommer R.J."/>
        </authorList>
    </citation>
    <scope>NUCLEOTIDE SEQUENCE [LARGE SCALE GENOMIC DNA]</scope>
    <source>
        <strain evidence="7">RS5460</strain>
    </source>
</reference>
<dbReference type="Gene3D" id="2.60.40.3330">
    <property type="match status" value="1"/>
</dbReference>
<dbReference type="Pfam" id="PF01060">
    <property type="entry name" value="TTR-52"/>
    <property type="match status" value="1"/>
</dbReference>
<dbReference type="Proteomes" id="UP001328107">
    <property type="component" value="Unassembled WGS sequence"/>
</dbReference>
<feature type="non-terminal residue" evidence="6">
    <location>
        <position position="1"/>
    </location>
</feature>
<dbReference type="InterPro" id="IPR001534">
    <property type="entry name" value="Transthyretin-like"/>
</dbReference>
<evidence type="ECO:0000256" key="5">
    <source>
        <dbReference type="SAM" id="SignalP"/>
    </source>
</evidence>
<evidence type="ECO:0000256" key="4">
    <source>
        <dbReference type="ARBA" id="ARBA00022729"/>
    </source>
</evidence>
<dbReference type="PANTHER" id="PTHR21700">
    <property type="entry name" value="TRANSTHYRETIN-LIKE FAMILY PROTEIN-RELATED"/>
    <property type="match status" value="1"/>
</dbReference>
<accession>A0AAN5CTT2</accession>